<protein>
    <submittedName>
        <fullName evidence="2">Uncharacterized protein</fullName>
    </submittedName>
</protein>
<dbReference type="EMBL" id="MU858401">
    <property type="protein sequence ID" value="KAK4206485.1"/>
    <property type="molecule type" value="Genomic_DNA"/>
</dbReference>
<sequence>MSNTTSLTTSTSPATAIPTSLLPPKCDGPPYNAQPDIRSIPTLPKDINIAMIGGENVSHPAMVRCCYPNHVQLLDSCYLWCQIPEPGDSNNEKDSQGRSKFSHAQDIAHNFTSCLTHDPAFNGSENRGIQWHIPNSAPPGSGRVALGSLAIGLLVVTSFVMG</sequence>
<proteinExistence type="predicted"/>
<evidence type="ECO:0000256" key="1">
    <source>
        <dbReference type="SAM" id="MobiDB-lite"/>
    </source>
</evidence>
<accession>A0AAN7B335</accession>
<dbReference type="AlphaFoldDB" id="A0AAN7B335"/>
<dbReference type="Proteomes" id="UP001301769">
    <property type="component" value="Unassembled WGS sequence"/>
</dbReference>
<feature type="compositionally biased region" description="Low complexity" evidence="1">
    <location>
        <begin position="1"/>
        <end position="20"/>
    </location>
</feature>
<comment type="caution">
    <text evidence="2">The sequence shown here is derived from an EMBL/GenBank/DDBJ whole genome shotgun (WGS) entry which is preliminary data.</text>
</comment>
<reference evidence="2" key="1">
    <citation type="journal article" date="2023" name="Mol. Phylogenet. Evol.">
        <title>Genome-scale phylogeny and comparative genomics of the fungal order Sordariales.</title>
        <authorList>
            <person name="Hensen N."/>
            <person name="Bonometti L."/>
            <person name="Westerberg I."/>
            <person name="Brannstrom I.O."/>
            <person name="Guillou S."/>
            <person name="Cros-Aarteil S."/>
            <person name="Calhoun S."/>
            <person name="Haridas S."/>
            <person name="Kuo A."/>
            <person name="Mondo S."/>
            <person name="Pangilinan J."/>
            <person name="Riley R."/>
            <person name="LaButti K."/>
            <person name="Andreopoulos B."/>
            <person name="Lipzen A."/>
            <person name="Chen C."/>
            <person name="Yan M."/>
            <person name="Daum C."/>
            <person name="Ng V."/>
            <person name="Clum A."/>
            <person name="Steindorff A."/>
            <person name="Ohm R.A."/>
            <person name="Martin F."/>
            <person name="Silar P."/>
            <person name="Natvig D.O."/>
            <person name="Lalanne C."/>
            <person name="Gautier V."/>
            <person name="Ament-Velasquez S.L."/>
            <person name="Kruys A."/>
            <person name="Hutchinson M.I."/>
            <person name="Powell A.J."/>
            <person name="Barry K."/>
            <person name="Miller A.N."/>
            <person name="Grigoriev I.V."/>
            <person name="Debuchy R."/>
            <person name="Gladieux P."/>
            <person name="Hiltunen Thoren M."/>
            <person name="Johannesson H."/>
        </authorList>
    </citation>
    <scope>NUCLEOTIDE SEQUENCE</scope>
    <source>
        <strain evidence="2">PSN293</strain>
    </source>
</reference>
<name>A0AAN7B335_9PEZI</name>
<evidence type="ECO:0000313" key="2">
    <source>
        <dbReference type="EMBL" id="KAK4206485.1"/>
    </source>
</evidence>
<evidence type="ECO:0000313" key="3">
    <source>
        <dbReference type="Proteomes" id="UP001301769"/>
    </source>
</evidence>
<gene>
    <name evidence="2" type="ORF">QBC37DRAFT_434863</name>
</gene>
<reference evidence="2" key="2">
    <citation type="submission" date="2023-05" db="EMBL/GenBank/DDBJ databases">
        <authorList>
            <consortium name="Lawrence Berkeley National Laboratory"/>
            <person name="Steindorff A."/>
            <person name="Hensen N."/>
            <person name="Bonometti L."/>
            <person name="Westerberg I."/>
            <person name="Brannstrom I.O."/>
            <person name="Guillou S."/>
            <person name="Cros-Aarteil S."/>
            <person name="Calhoun S."/>
            <person name="Haridas S."/>
            <person name="Kuo A."/>
            <person name="Mondo S."/>
            <person name="Pangilinan J."/>
            <person name="Riley R."/>
            <person name="Labutti K."/>
            <person name="Andreopoulos B."/>
            <person name="Lipzen A."/>
            <person name="Chen C."/>
            <person name="Yanf M."/>
            <person name="Daum C."/>
            <person name="Ng V."/>
            <person name="Clum A."/>
            <person name="Ohm R."/>
            <person name="Martin F."/>
            <person name="Silar P."/>
            <person name="Natvig D."/>
            <person name="Lalanne C."/>
            <person name="Gautier V."/>
            <person name="Ament-Velasquez S.L."/>
            <person name="Kruys A."/>
            <person name="Hutchinson M.I."/>
            <person name="Powell A.J."/>
            <person name="Barry K."/>
            <person name="Miller A.N."/>
            <person name="Grigoriev I.V."/>
            <person name="Debuchy R."/>
            <person name="Gladieux P."/>
            <person name="Thoren M.H."/>
            <person name="Johannesson H."/>
        </authorList>
    </citation>
    <scope>NUCLEOTIDE SEQUENCE</scope>
    <source>
        <strain evidence="2">PSN293</strain>
    </source>
</reference>
<organism evidence="2 3">
    <name type="scientific">Rhypophila decipiens</name>
    <dbReference type="NCBI Taxonomy" id="261697"/>
    <lineage>
        <taxon>Eukaryota</taxon>
        <taxon>Fungi</taxon>
        <taxon>Dikarya</taxon>
        <taxon>Ascomycota</taxon>
        <taxon>Pezizomycotina</taxon>
        <taxon>Sordariomycetes</taxon>
        <taxon>Sordariomycetidae</taxon>
        <taxon>Sordariales</taxon>
        <taxon>Naviculisporaceae</taxon>
        <taxon>Rhypophila</taxon>
    </lineage>
</organism>
<keyword evidence="3" id="KW-1185">Reference proteome</keyword>
<feature type="region of interest" description="Disordered" evidence="1">
    <location>
        <begin position="1"/>
        <end position="33"/>
    </location>
</feature>